<keyword evidence="2 8" id="KW-0645">Protease</keyword>
<keyword evidence="4 8" id="KW-0378">Hydrolase</keyword>
<accession>A0A9D2WR09</accession>
<evidence type="ECO:0000256" key="6">
    <source>
        <dbReference type="ARBA" id="ARBA00023125"/>
    </source>
</evidence>
<dbReference type="AlphaFoldDB" id="A0A9D2WR09"/>
<keyword evidence="7" id="KW-0456">Lyase</keyword>
<dbReference type="Pfam" id="PF02586">
    <property type="entry name" value="SRAP"/>
    <property type="match status" value="1"/>
</dbReference>
<sequence>MCGRFTLTVELSSIIKVFQAQIDNAGFAYGKRYNIAPGQNILAITHTEETREISCMRWGLIPHWANDISIANKLINARAETVDRKPSFKPSFLNRRCLIPADGFYEWQKKAGGKIPHRITLPGREVFAFAGIWAKWRSPQGRDIHSCSIITCEANAQMKDIHNRMPVILTEERDYHTWLTSDNTTALKELMQPFDGPIMVYPVTRQVNSPGNDFPSLIDEQIIN</sequence>
<evidence type="ECO:0000256" key="3">
    <source>
        <dbReference type="ARBA" id="ARBA00022763"/>
    </source>
</evidence>
<comment type="caution">
    <text evidence="9">The sequence shown here is derived from an EMBL/GenBank/DDBJ whole genome shotgun (WGS) entry which is preliminary data.</text>
</comment>
<evidence type="ECO:0000256" key="8">
    <source>
        <dbReference type="RuleBase" id="RU364100"/>
    </source>
</evidence>
<dbReference type="GO" id="GO:0006508">
    <property type="term" value="P:proteolysis"/>
    <property type="evidence" value="ECO:0007669"/>
    <property type="project" value="UniProtKB-KW"/>
</dbReference>
<gene>
    <name evidence="9" type="primary">yedK</name>
    <name evidence="9" type="ORF">SPSYN_01645</name>
</gene>
<protein>
    <recommendedName>
        <fullName evidence="8">Abasic site processing protein</fullName>
        <ecNumber evidence="8">3.4.-.-</ecNumber>
    </recommendedName>
</protein>
<dbReference type="InterPro" id="IPR036590">
    <property type="entry name" value="SRAP-like"/>
</dbReference>
<comment type="similarity">
    <text evidence="1 8">Belongs to the SOS response-associated peptidase family.</text>
</comment>
<dbReference type="GO" id="GO:0003697">
    <property type="term" value="F:single-stranded DNA binding"/>
    <property type="evidence" value="ECO:0007669"/>
    <property type="project" value="InterPro"/>
</dbReference>
<dbReference type="PANTHER" id="PTHR13604">
    <property type="entry name" value="DC12-RELATED"/>
    <property type="match status" value="1"/>
</dbReference>
<dbReference type="GO" id="GO:0106300">
    <property type="term" value="P:protein-DNA covalent cross-linking repair"/>
    <property type="evidence" value="ECO:0007669"/>
    <property type="project" value="InterPro"/>
</dbReference>
<dbReference type="SUPFAM" id="SSF143081">
    <property type="entry name" value="BB1717-like"/>
    <property type="match status" value="1"/>
</dbReference>
<keyword evidence="6" id="KW-0238">DNA-binding</keyword>
<keyword evidence="5" id="KW-0190">Covalent protein-DNA linkage</keyword>
<evidence type="ECO:0000256" key="4">
    <source>
        <dbReference type="ARBA" id="ARBA00022801"/>
    </source>
</evidence>
<evidence type="ECO:0000256" key="5">
    <source>
        <dbReference type="ARBA" id="ARBA00023124"/>
    </source>
</evidence>
<dbReference type="OrthoDB" id="9782620at2"/>
<dbReference type="EC" id="3.4.-.-" evidence="8"/>
<evidence type="ECO:0000313" key="9">
    <source>
        <dbReference type="EMBL" id="KAF1085503.1"/>
    </source>
</evidence>
<evidence type="ECO:0000256" key="7">
    <source>
        <dbReference type="ARBA" id="ARBA00023239"/>
    </source>
</evidence>
<dbReference type="InterPro" id="IPR003738">
    <property type="entry name" value="SRAP"/>
</dbReference>
<evidence type="ECO:0000256" key="1">
    <source>
        <dbReference type="ARBA" id="ARBA00008136"/>
    </source>
</evidence>
<dbReference type="GO" id="GO:0008233">
    <property type="term" value="F:peptidase activity"/>
    <property type="evidence" value="ECO:0007669"/>
    <property type="project" value="UniProtKB-KW"/>
</dbReference>
<dbReference type="GO" id="GO:0016829">
    <property type="term" value="F:lyase activity"/>
    <property type="evidence" value="ECO:0007669"/>
    <property type="project" value="UniProtKB-KW"/>
</dbReference>
<dbReference type="RefSeq" id="WP_161821956.1">
    <property type="nucleotide sequence ID" value="NZ_LSRS01000003.1"/>
</dbReference>
<dbReference type="Gene3D" id="3.90.1680.10">
    <property type="entry name" value="SOS response associated peptidase-like"/>
    <property type="match status" value="1"/>
</dbReference>
<evidence type="ECO:0000313" key="10">
    <source>
        <dbReference type="Proteomes" id="UP000798488"/>
    </source>
</evidence>
<proteinExistence type="inferred from homology"/>
<reference evidence="9" key="1">
    <citation type="submission" date="2016-02" db="EMBL/GenBank/DDBJ databases">
        <title>Draft Genome Sequence of Sporotomaculum syntrophicum Strain FB, a Syntrophic Benzoate Degrader.</title>
        <authorList>
            <person name="Nobu M.K."/>
            <person name="Narihiro T."/>
            <person name="Qiu Y.-L."/>
            <person name="Ohashi A."/>
            <person name="Liu W.-T."/>
            <person name="Yuji S."/>
        </authorList>
    </citation>
    <scope>NUCLEOTIDE SEQUENCE</scope>
    <source>
        <strain evidence="9">FB</strain>
    </source>
</reference>
<organism evidence="9 10">
    <name type="scientific">Sporotomaculum syntrophicum</name>
    <dbReference type="NCBI Taxonomy" id="182264"/>
    <lineage>
        <taxon>Bacteria</taxon>
        <taxon>Bacillati</taxon>
        <taxon>Bacillota</taxon>
        <taxon>Clostridia</taxon>
        <taxon>Eubacteriales</taxon>
        <taxon>Desulfallaceae</taxon>
        <taxon>Sporotomaculum</taxon>
    </lineage>
</organism>
<dbReference type="PANTHER" id="PTHR13604:SF0">
    <property type="entry name" value="ABASIC SITE PROCESSING PROTEIN HMCES"/>
    <property type="match status" value="1"/>
</dbReference>
<dbReference type="Proteomes" id="UP000798488">
    <property type="component" value="Unassembled WGS sequence"/>
</dbReference>
<dbReference type="EMBL" id="LSRS01000003">
    <property type="protein sequence ID" value="KAF1085503.1"/>
    <property type="molecule type" value="Genomic_DNA"/>
</dbReference>
<keyword evidence="10" id="KW-1185">Reference proteome</keyword>
<keyword evidence="3" id="KW-0227">DNA damage</keyword>
<evidence type="ECO:0000256" key="2">
    <source>
        <dbReference type="ARBA" id="ARBA00022670"/>
    </source>
</evidence>
<name>A0A9D2WR09_9FIRM</name>